<keyword evidence="2" id="KW-1185">Reference proteome</keyword>
<dbReference type="InParanoid" id="F0Y7R9"/>
<gene>
    <name evidence="1" type="ORF">AURANDRAFT_63777</name>
</gene>
<name>F0Y7R9_AURAN</name>
<evidence type="ECO:0000313" key="2">
    <source>
        <dbReference type="Proteomes" id="UP000002729"/>
    </source>
</evidence>
<protein>
    <submittedName>
        <fullName evidence="1">Uncharacterized protein</fullName>
    </submittedName>
</protein>
<evidence type="ECO:0000313" key="1">
    <source>
        <dbReference type="EMBL" id="EGB08481.1"/>
    </source>
</evidence>
<dbReference type="EMBL" id="GL833127">
    <property type="protein sequence ID" value="EGB08481.1"/>
    <property type="molecule type" value="Genomic_DNA"/>
</dbReference>
<reference evidence="1 2" key="1">
    <citation type="journal article" date="2011" name="Proc. Natl. Acad. Sci. U.S.A.">
        <title>Niche of harmful alga Aureococcus anophagefferens revealed through ecogenomics.</title>
        <authorList>
            <person name="Gobler C.J."/>
            <person name="Berry D.L."/>
            <person name="Dyhrman S.T."/>
            <person name="Wilhelm S.W."/>
            <person name="Salamov A."/>
            <person name="Lobanov A.V."/>
            <person name="Zhang Y."/>
            <person name="Collier J.L."/>
            <person name="Wurch L.L."/>
            <person name="Kustka A.B."/>
            <person name="Dill B.D."/>
            <person name="Shah M."/>
            <person name="VerBerkmoes N.C."/>
            <person name="Kuo A."/>
            <person name="Terry A."/>
            <person name="Pangilinan J."/>
            <person name="Lindquist E.A."/>
            <person name="Lucas S."/>
            <person name="Paulsen I.T."/>
            <person name="Hattenrath-Lehmann T.K."/>
            <person name="Talmage S.C."/>
            <person name="Walker E.A."/>
            <person name="Koch F."/>
            <person name="Burson A.M."/>
            <person name="Marcoval M.A."/>
            <person name="Tang Y.Z."/>
            <person name="Lecleir G.R."/>
            <person name="Coyne K.J."/>
            <person name="Berg G.M."/>
            <person name="Bertrand E.M."/>
            <person name="Saito M.A."/>
            <person name="Gladyshev V.N."/>
            <person name="Grigoriev I.V."/>
        </authorList>
    </citation>
    <scope>NUCLEOTIDE SEQUENCE [LARGE SCALE GENOMIC DNA]</scope>
    <source>
        <strain evidence="2">CCMP 1984</strain>
    </source>
</reference>
<accession>F0Y7R9</accession>
<sequence length="364" mass="38369">MRALLAVAALARAAVVNVSFSRGGAWSPSPLEACVYEPHHLKSGKIHHICHCEQGTWTPTVGGNATRFAEDACGLLRSERFHFLGDSIVEQIANALGDKYLKTCRGKLVHNEMKRATSCSLVNYVAHGASWGGPCLAKALLPRRGAGVVLLVTSGAAHTVHEAPLTAAYAAGLAALRACNGDGCDRAALAAALDGLAARGAVVDAAPPSKLHDTVTAYAAQLRDVAGRAGARGVVVLDAPPAGEHCENASTWRWRSDADREKFAYSQYGYHWHAIAGVNAIFAEIMATTFSSSPVPLAYVGGFDALAKRERAHTGHFGLTRDTMQKPSAFGDWPDCVHWCGGPLTAYADLVLGGLRAIRAVARA</sequence>
<organism evidence="2">
    <name type="scientific">Aureococcus anophagefferens</name>
    <name type="common">Harmful bloom alga</name>
    <dbReference type="NCBI Taxonomy" id="44056"/>
    <lineage>
        <taxon>Eukaryota</taxon>
        <taxon>Sar</taxon>
        <taxon>Stramenopiles</taxon>
        <taxon>Ochrophyta</taxon>
        <taxon>Pelagophyceae</taxon>
        <taxon>Pelagomonadales</taxon>
        <taxon>Pelagomonadaceae</taxon>
        <taxon>Aureococcus</taxon>
    </lineage>
</organism>
<proteinExistence type="predicted"/>
<dbReference type="GeneID" id="20224493"/>
<dbReference type="Proteomes" id="UP000002729">
    <property type="component" value="Unassembled WGS sequence"/>
</dbReference>
<dbReference type="RefSeq" id="XP_009036494.1">
    <property type="nucleotide sequence ID" value="XM_009038246.1"/>
</dbReference>
<dbReference type="KEGG" id="aaf:AURANDRAFT_63777"/>
<dbReference type="AlphaFoldDB" id="F0Y7R9"/>